<keyword evidence="4" id="KW-1185">Reference proteome</keyword>
<accession>A0A0F6W1W9</accession>
<evidence type="ECO:0000313" key="4">
    <source>
        <dbReference type="Proteomes" id="UP000034883"/>
    </source>
</evidence>
<dbReference type="PANTHER" id="PTHR42252:SF1">
    <property type="entry name" value="DUF434 DOMAIN-CONTAINING PROTEIN"/>
    <property type="match status" value="1"/>
</dbReference>
<feature type="domain" description="DUF434" evidence="1">
    <location>
        <begin position="27"/>
        <end position="80"/>
    </location>
</feature>
<dbReference type="InterPro" id="IPR007368">
    <property type="entry name" value="DUF434"/>
</dbReference>
<organism evidence="3 4">
    <name type="scientific">Sandaracinus amylolyticus</name>
    <dbReference type="NCBI Taxonomy" id="927083"/>
    <lineage>
        <taxon>Bacteria</taxon>
        <taxon>Pseudomonadati</taxon>
        <taxon>Myxococcota</taxon>
        <taxon>Polyangia</taxon>
        <taxon>Polyangiales</taxon>
        <taxon>Sandaracinaceae</taxon>
        <taxon>Sandaracinus</taxon>
    </lineage>
</organism>
<reference evidence="3 4" key="1">
    <citation type="submission" date="2015-03" db="EMBL/GenBank/DDBJ databases">
        <title>Genome assembly of Sandaracinus amylolyticus DSM 53668.</title>
        <authorList>
            <person name="Sharma G."/>
            <person name="Subramanian S."/>
        </authorList>
    </citation>
    <scope>NUCLEOTIDE SEQUENCE [LARGE SCALE GENOMIC DNA]</scope>
    <source>
        <strain evidence="3 4">DSM 53668</strain>
    </source>
</reference>
<dbReference type="AlphaFoldDB" id="A0A0F6W1W9"/>
<protein>
    <recommendedName>
        <fullName evidence="5">DUF434 domain-containing protein</fullName>
    </recommendedName>
</protein>
<dbReference type="PANTHER" id="PTHR42252">
    <property type="entry name" value="DUF5616 DOMAIN-CONTAINING PROTEIN"/>
    <property type="match status" value="1"/>
</dbReference>
<dbReference type="Proteomes" id="UP000034883">
    <property type="component" value="Chromosome"/>
</dbReference>
<dbReference type="KEGG" id="samy:DB32_002472"/>
<dbReference type="STRING" id="927083.DB32_002472"/>
<dbReference type="Pfam" id="PF18481">
    <property type="entry name" value="DUF5616"/>
    <property type="match status" value="1"/>
</dbReference>
<evidence type="ECO:0000259" key="1">
    <source>
        <dbReference type="Pfam" id="PF04256"/>
    </source>
</evidence>
<dbReference type="Pfam" id="PF04256">
    <property type="entry name" value="DUF434"/>
    <property type="match status" value="1"/>
</dbReference>
<gene>
    <name evidence="3" type="ORF">DB32_002472</name>
</gene>
<dbReference type="InterPro" id="IPR041652">
    <property type="entry name" value="DUF5616"/>
</dbReference>
<proteinExistence type="predicted"/>
<evidence type="ECO:0000259" key="2">
    <source>
        <dbReference type="Pfam" id="PF18481"/>
    </source>
</evidence>
<evidence type="ECO:0000313" key="3">
    <source>
        <dbReference type="EMBL" id="AKF05323.1"/>
    </source>
</evidence>
<feature type="domain" description="DUF5616" evidence="2">
    <location>
        <begin position="86"/>
        <end position="223"/>
    </location>
</feature>
<evidence type="ECO:0008006" key="5">
    <source>
        <dbReference type="Google" id="ProtNLM"/>
    </source>
</evidence>
<name>A0A0F6W1W9_9BACT</name>
<dbReference type="EMBL" id="CP011125">
    <property type="protein sequence ID" value="AKF05323.1"/>
    <property type="molecule type" value="Genomic_DNA"/>
</dbReference>
<sequence>MMPDTRSHRGAAPKDESLFDEHALPALRDAVVELSWLLTRGYSDTSALALVGNRHSLTARQRTAVMRCACTDAQREQRRARALPLDAIRDRDVEIDGFNALIVGESALSGGLVLVGRDRAHRDLASVHGTWRRVSETSQVIVAIGEALARAAPRSIRWHLDRPVGNSGRLRALLAEIAEAHGWSWATDLDDAPDRVLAASSSIIATGDGWILDRASGWIDLPAAVIAAHPGAWIVDLAP</sequence>